<keyword evidence="1" id="KW-0812">Transmembrane</keyword>
<evidence type="ECO:0000313" key="3">
    <source>
        <dbReference type="Proteomes" id="UP000479938"/>
    </source>
</evidence>
<feature type="transmembrane region" description="Helical" evidence="1">
    <location>
        <begin position="12"/>
        <end position="35"/>
    </location>
</feature>
<dbReference type="AlphaFoldDB" id="A0A6J4GFN5"/>
<evidence type="ECO:0000313" key="2">
    <source>
        <dbReference type="EMBL" id="CAA9197112.1"/>
    </source>
</evidence>
<keyword evidence="1" id="KW-0472">Membrane</keyword>
<evidence type="ECO:0000256" key="1">
    <source>
        <dbReference type="SAM" id="Phobius"/>
    </source>
</evidence>
<proteinExistence type="predicted"/>
<organism evidence="2 3">
    <name type="scientific">Flavobacterium bizetiae</name>
    <dbReference type="NCBI Taxonomy" id="2704140"/>
    <lineage>
        <taxon>Bacteria</taxon>
        <taxon>Pseudomonadati</taxon>
        <taxon>Bacteroidota</taxon>
        <taxon>Flavobacteriia</taxon>
        <taxon>Flavobacteriales</taxon>
        <taxon>Flavobacteriaceae</taxon>
        <taxon>Flavobacterium</taxon>
    </lineage>
</organism>
<gene>
    <name evidence="2" type="ORF">FLA105534_01487</name>
</gene>
<keyword evidence="1" id="KW-1133">Transmembrane helix</keyword>
<protein>
    <submittedName>
        <fullName evidence="2">Uncharacterized protein</fullName>
    </submittedName>
</protein>
<accession>A0A6J4GFN5</accession>
<dbReference type="Proteomes" id="UP000479938">
    <property type="component" value="Unassembled WGS sequence"/>
</dbReference>
<reference evidence="2 3" key="1">
    <citation type="submission" date="2020-02" db="EMBL/GenBank/DDBJ databases">
        <authorList>
            <person name="Criscuolo A."/>
        </authorList>
    </citation>
    <scope>NUCLEOTIDE SEQUENCE [LARGE SCALE GENOMIC DNA]</scope>
    <source>
        <strain evidence="2">CIP105534</strain>
    </source>
</reference>
<sequence length="41" mass="4722">MIKIGVSALNKIGLLILIFTFALFLIILNRFSIIIEFLENR</sequence>
<keyword evidence="3" id="KW-1185">Reference proteome</keyword>
<dbReference type="EMBL" id="CADCSU010000065">
    <property type="protein sequence ID" value="CAA9197112.1"/>
    <property type="molecule type" value="Genomic_DNA"/>
</dbReference>
<name>A0A6J4GFN5_9FLAO</name>